<dbReference type="InterPro" id="IPR005467">
    <property type="entry name" value="His_kinase_dom"/>
</dbReference>
<dbReference type="CDD" id="cd00075">
    <property type="entry name" value="HATPase"/>
    <property type="match status" value="1"/>
</dbReference>
<evidence type="ECO:0000256" key="2">
    <source>
        <dbReference type="ARBA" id="ARBA00004651"/>
    </source>
</evidence>
<name>A0A371AYH1_9FIRM</name>
<keyword evidence="11 14" id="KW-1133">Transmembrane helix</keyword>
<evidence type="ECO:0000256" key="4">
    <source>
        <dbReference type="ARBA" id="ARBA00022475"/>
    </source>
</evidence>
<dbReference type="Gene3D" id="1.10.287.130">
    <property type="match status" value="1"/>
</dbReference>
<evidence type="ECO:0000256" key="10">
    <source>
        <dbReference type="ARBA" id="ARBA00022840"/>
    </source>
</evidence>
<evidence type="ECO:0000256" key="3">
    <source>
        <dbReference type="ARBA" id="ARBA00012438"/>
    </source>
</evidence>
<evidence type="ECO:0000256" key="6">
    <source>
        <dbReference type="ARBA" id="ARBA00022679"/>
    </source>
</evidence>
<dbReference type="CDD" id="cd06225">
    <property type="entry name" value="HAMP"/>
    <property type="match status" value="1"/>
</dbReference>
<dbReference type="SUPFAM" id="SSF55874">
    <property type="entry name" value="ATPase domain of HSP90 chaperone/DNA topoisomerase II/histidine kinase"/>
    <property type="match status" value="1"/>
</dbReference>
<dbReference type="SUPFAM" id="SSF158472">
    <property type="entry name" value="HAMP domain-like"/>
    <property type="match status" value="1"/>
</dbReference>
<feature type="domain" description="Histidine kinase" evidence="15">
    <location>
        <begin position="261"/>
        <end position="472"/>
    </location>
</feature>
<dbReference type="InterPro" id="IPR036097">
    <property type="entry name" value="HisK_dim/P_sf"/>
</dbReference>
<dbReference type="InterPro" id="IPR003661">
    <property type="entry name" value="HisK_dim/P_dom"/>
</dbReference>
<organism evidence="17 18">
    <name type="scientific">Anaerosacchariphilus polymeriproducens</name>
    <dbReference type="NCBI Taxonomy" id="1812858"/>
    <lineage>
        <taxon>Bacteria</taxon>
        <taxon>Bacillati</taxon>
        <taxon>Bacillota</taxon>
        <taxon>Clostridia</taxon>
        <taxon>Lachnospirales</taxon>
        <taxon>Lachnospiraceae</taxon>
        <taxon>Anaerosacchariphilus</taxon>
    </lineage>
</organism>
<dbReference type="PROSITE" id="PS50109">
    <property type="entry name" value="HIS_KIN"/>
    <property type="match status" value="1"/>
</dbReference>
<proteinExistence type="predicted"/>
<sequence>MKLFVKIFLFSMIVLSAALSLSGYLLIMSSYKNAVVQETQRAMDQYQFIKFLIQSDIINQQDETDKNNLSDLISASLSNMENQNLTGLSNGINYVSVFSKGQKSIYSTFPSDLDFKISDYDVNQKIINKIEQIQGRAYVEVLGKITQSGQAVYLLTATDIQSVIDQKEGMVRNFGTIYFITIGIGIVLVIIFSTLLTRPLRKMSAAAGRIADGNYSERLRVLSNDEIGELSKMFNMMAETIEERIFELSNAAKQKEDFVSNFAHELKTPLTSVIGYADMIYQKPLSREDTKNAAAYILDEGLRLEALSIKLMDLIVLNRQDFVLEELPADELMQSIAGTLKPLLSNEKIKFKMEVVKAYIKVDYDLFKTLLLNLIDNAVKAGSTEISLIGEIMQKNYRVSISDNGCGISADEIERITEAFYMVDKSRARKQHGAGLGLSLASKVAEIHGTRLEFISTPGKGTVVSLSLPLEGGGVSV</sequence>
<dbReference type="Pfam" id="PF02518">
    <property type="entry name" value="HATPase_c"/>
    <property type="match status" value="1"/>
</dbReference>
<dbReference type="PROSITE" id="PS50885">
    <property type="entry name" value="HAMP"/>
    <property type="match status" value="1"/>
</dbReference>
<evidence type="ECO:0000256" key="5">
    <source>
        <dbReference type="ARBA" id="ARBA00022553"/>
    </source>
</evidence>
<evidence type="ECO:0000256" key="9">
    <source>
        <dbReference type="ARBA" id="ARBA00022777"/>
    </source>
</evidence>
<feature type="transmembrane region" description="Helical" evidence="14">
    <location>
        <begin position="177"/>
        <end position="196"/>
    </location>
</feature>
<keyword evidence="13 14" id="KW-0472">Membrane</keyword>
<dbReference type="InterPro" id="IPR003660">
    <property type="entry name" value="HAMP_dom"/>
</dbReference>
<dbReference type="PANTHER" id="PTHR45528">
    <property type="entry name" value="SENSOR HISTIDINE KINASE CPXA"/>
    <property type="match status" value="1"/>
</dbReference>
<evidence type="ECO:0000256" key="8">
    <source>
        <dbReference type="ARBA" id="ARBA00022741"/>
    </source>
</evidence>
<keyword evidence="12" id="KW-0902">Two-component regulatory system</keyword>
<dbReference type="InterPro" id="IPR036890">
    <property type="entry name" value="HATPase_C_sf"/>
</dbReference>
<dbReference type="InterPro" id="IPR050398">
    <property type="entry name" value="HssS/ArlS-like"/>
</dbReference>
<dbReference type="CDD" id="cd00082">
    <property type="entry name" value="HisKA"/>
    <property type="match status" value="1"/>
</dbReference>
<evidence type="ECO:0000313" key="18">
    <source>
        <dbReference type="Proteomes" id="UP000255036"/>
    </source>
</evidence>
<comment type="caution">
    <text evidence="17">The sequence shown here is derived from an EMBL/GenBank/DDBJ whole genome shotgun (WGS) entry which is preliminary data.</text>
</comment>
<keyword evidence="4" id="KW-1003">Cell membrane</keyword>
<evidence type="ECO:0000313" key="17">
    <source>
        <dbReference type="EMBL" id="RDU24611.1"/>
    </source>
</evidence>
<dbReference type="EMBL" id="QRCT01000012">
    <property type="protein sequence ID" value="RDU24611.1"/>
    <property type="molecule type" value="Genomic_DNA"/>
</dbReference>
<dbReference type="RefSeq" id="WP_115480844.1">
    <property type="nucleotide sequence ID" value="NZ_QRCT01000012.1"/>
</dbReference>
<evidence type="ECO:0000256" key="1">
    <source>
        <dbReference type="ARBA" id="ARBA00000085"/>
    </source>
</evidence>
<keyword evidence="6" id="KW-0808">Transferase</keyword>
<evidence type="ECO:0000256" key="13">
    <source>
        <dbReference type="ARBA" id="ARBA00023136"/>
    </source>
</evidence>
<reference evidence="17 18" key="1">
    <citation type="submission" date="2018-07" db="EMBL/GenBank/DDBJ databases">
        <title>Anaerosacharophilus polymeroproducens gen. nov. sp. nov., an anaerobic bacterium isolated from salt field.</title>
        <authorList>
            <person name="Kim W."/>
            <person name="Yang S.-H."/>
            <person name="Oh J."/>
            <person name="Lee J.-H."/>
            <person name="Kwon K.K."/>
        </authorList>
    </citation>
    <scope>NUCLEOTIDE SEQUENCE [LARGE SCALE GENOMIC DNA]</scope>
    <source>
        <strain evidence="17 18">MCWD5</strain>
    </source>
</reference>
<gene>
    <name evidence="17" type="ORF">DWV06_03870</name>
</gene>
<dbReference type="InterPro" id="IPR003594">
    <property type="entry name" value="HATPase_dom"/>
</dbReference>
<dbReference type="Pfam" id="PF00672">
    <property type="entry name" value="HAMP"/>
    <property type="match status" value="1"/>
</dbReference>
<dbReference type="EC" id="2.7.13.3" evidence="3"/>
<dbReference type="SMART" id="SM00304">
    <property type="entry name" value="HAMP"/>
    <property type="match status" value="1"/>
</dbReference>
<keyword evidence="9 17" id="KW-0418">Kinase</keyword>
<comment type="catalytic activity">
    <reaction evidence="1">
        <text>ATP + protein L-histidine = ADP + protein N-phospho-L-histidine.</text>
        <dbReference type="EC" id="2.7.13.3"/>
    </reaction>
</comment>
<dbReference type="Proteomes" id="UP000255036">
    <property type="component" value="Unassembled WGS sequence"/>
</dbReference>
<dbReference type="PANTHER" id="PTHR45528:SF1">
    <property type="entry name" value="SENSOR HISTIDINE KINASE CPXA"/>
    <property type="match status" value="1"/>
</dbReference>
<evidence type="ECO:0000256" key="12">
    <source>
        <dbReference type="ARBA" id="ARBA00023012"/>
    </source>
</evidence>
<evidence type="ECO:0000256" key="7">
    <source>
        <dbReference type="ARBA" id="ARBA00022692"/>
    </source>
</evidence>
<dbReference type="OrthoDB" id="9786919at2"/>
<evidence type="ECO:0000259" key="16">
    <source>
        <dbReference type="PROSITE" id="PS50885"/>
    </source>
</evidence>
<keyword evidence="8" id="KW-0547">Nucleotide-binding</keyword>
<dbReference type="PRINTS" id="PR00344">
    <property type="entry name" value="BCTRLSENSOR"/>
</dbReference>
<keyword evidence="7 14" id="KW-0812">Transmembrane</keyword>
<dbReference type="Gene3D" id="3.30.565.10">
    <property type="entry name" value="Histidine kinase-like ATPase, C-terminal domain"/>
    <property type="match status" value="1"/>
</dbReference>
<accession>A0A371AYH1</accession>
<keyword evidence="18" id="KW-1185">Reference proteome</keyword>
<keyword evidence="5" id="KW-0597">Phosphoprotein</keyword>
<dbReference type="GO" id="GO:0005524">
    <property type="term" value="F:ATP binding"/>
    <property type="evidence" value="ECO:0007669"/>
    <property type="project" value="UniProtKB-KW"/>
</dbReference>
<dbReference type="SMART" id="SM00387">
    <property type="entry name" value="HATPase_c"/>
    <property type="match status" value="1"/>
</dbReference>
<comment type="subcellular location">
    <subcellularLocation>
        <location evidence="2">Cell membrane</location>
        <topology evidence="2">Multi-pass membrane protein</topology>
    </subcellularLocation>
</comment>
<dbReference type="Pfam" id="PF00512">
    <property type="entry name" value="HisKA"/>
    <property type="match status" value="1"/>
</dbReference>
<dbReference type="GO" id="GO:0000155">
    <property type="term" value="F:phosphorelay sensor kinase activity"/>
    <property type="evidence" value="ECO:0007669"/>
    <property type="project" value="InterPro"/>
</dbReference>
<dbReference type="SMART" id="SM00388">
    <property type="entry name" value="HisKA"/>
    <property type="match status" value="1"/>
</dbReference>
<dbReference type="AlphaFoldDB" id="A0A371AYH1"/>
<dbReference type="GO" id="GO:0005886">
    <property type="term" value="C:plasma membrane"/>
    <property type="evidence" value="ECO:0007669"/>
    <property type="project" value="UniProtKB-SubCell"/>
</dbReference>
<evidence type="ECO:0000259" key="15">
    <source>
        <dbReference type="PROSITE" id="PS50109"/>
    </source>
</evidence>
<feature type="transmembrane region" description="Helical" evidence="14">
    <location>
        <begin position="7"/>
        <end position="27"/>
    </location>
</feature>
<keyword evidence="10" id="KW-0067">ATP-binding</keyword>
<protein>
    <recommendedName>
        <fullName evidence="3">histidine kinase</fullName>
        <ecNumber evidence="3">2.7.13.3</ecNumber>
    </recommendedName>
</protein>
<evidence type="ECO:0000256" key="11">
    <source>
        <dbReference type="ARBA" id="ARBA00022989"/>
    </source>
</evidence>
<dbReference type="InterPro" id="IPR004358">
    <property type="entry name" value="Sig_transdc_His_kin-like_C"/>
</dbReference>
<evidence type="ECO:0000256" key="14">
    <source>
        <dbReference type="SAM" id="Phobius"/>
    </source>
</evidence>
<dbReference type="Gene3D" id="6.10.340.10">
    <property type="match status" value="1"/>
</dbReference>
<feature type="domain" description="HAMP" evidence="16">
    <location>
        <begin position="194"/>
        <end position="246"/>
    </location>
</feature>
<dbReference type="SUPFAM" id="SSF47384">
    <property type="entry name" value="Homodimeric domain of signal transducing histidine kinase"/>
    <property type="match status" value="1"/>
</dbReference>